<dbReference type="SUPFAM" id="SSF50475">
    <property type="entry name" value="FMN-binding split barrel"/>
    <property type="match status" value="1"/>
</dbReference>
<dbReference type="InterPro" id="IPR012349">
    <property type="entry name" value="Split_barrel_FMN-bd"/>
</dbReference>
<dbReference type="InterPro" id="IPR002563">
    <property type="entry name" value="Flavin_Rdtase-like_dom"/>
</dbReference>
<reference evidence="3" key="1">
    <citation type="submission" date="2021-11" db="EMBL/GenBank/DDBJ databases">
        <authorList>
            <person name="Qingchun L."/>
            <person name="Dong Z."/>
            <person name="Zongwei Q."/>
            <person name="Jia Z."/>
            <person name="Duotao L."/>
        </authorList>
    </citation>
    <scope>NUCLEOTIDE SEQUENCE</scope>
    <source>
        <strain evidence="3">WLY-B-L2</strain>
    </source>
</reference>
<evidence type="ECO:0000313" key="3">
    <source>
        <dbReference type="EMBL" id="MCC9295717.1"/>
    </source>
</evidence>
<dbReference type="Pfam" id="PF01613">
    <property type="entry name" value="Flavin_Reduct"/>
    <property type="match status" value="1"/>
</dbReference>
<sequence length="168" mass="19122">MEFTHNMEQTIESIGKGRAFLTSKYDDRINTMTIGWGSIGIIWRKPVFTVLVRESRYTREFIEKSGNFTVSVCFDDSMKKAFSICGTKSGRDIDKFKECNLKAVPGKSVSSPVMGGCNIYYECKVVYKRDMDKKFLSEDVDSDCYGGSNTGDYHTIYYGEIVNCYEAQ</sequence>
<dbReference type="PANTHER" id="PTHR43567:SF5">
    <property type="entry name" value="HYPOTHETICAL CYTOSOLIC PROTEIN"/>
    <property type="match status" value="1"/>
</dbReference>
<dbReference type="RefSeq" id="WP_150358299.1">
    <property type="nucleotide sequence ID" value="NZ_JAJJPB010000017.1"/>
</dbReference>
<comment type="caution">
    <text evidence="3">The sequence shown here is derived from an EMBL/GenBank/DDBJ whole genome shotgun (WGS) entry which is preliminary data.</text>
</comment>
<organism evidence="3 4">
    <name type="scientific">Clostridium aromativorans</name>
    <dbReference type="NCBI Taxonomy" id="2836848"/>
    <lineage>
        <taxon>Bacteria</taxon>
        <taxon>Bacillati</taxon>
        <taxon>Bacillota</taxon>
        <taxon>Clostridia</taxon>
        <taxon>Eubacteriales</taxon>
        <taxon>Clostridiaceae</taxon>
        <taxon>Clostridium</taxon>
    </lineage>
</organism>
<dbReference type="InterPro" id="IPR052174">
    <property type="entry name" value="Flavoredoxin"/>
</dbReference>
<gene>
    <name evidence="3" type="ORF">LN736_12690</name>
</gene>
<dbReference type="EMBL" id="JAJJPB010000017">
    <property type="protein sequence ID" value="MCC9295717.1"/>
    <property type="molecule type" value="Genomic_DNA"/>
</dbReference>
<dbReference type="Proteomes" id="UP001165422">
    <property type="component" value="Unassembled WGS sequence"/>
</dbReference>
<accession>A0ABS8N7E3</accession>
<feature type="domain" description="Flavin reductase like" evidence="2">
    <location>
        <begin position="14"/>
        <end position="166"/>
    </location>
</feature>
<comment type="similarity">
    <text evidence="1">Belongs to the flavoredoxin family.</text>
</comment>
<keyword evidence="4" id="KW-1185">Reference proteome</keyword>
<protein>
    <submittedName>
        <fullName evidence="3">Flavin reductase family protein</fullName>
    </submittedName>
</protein>
<dbReference type="Gene3D" id="2.30.110.10">
    <property type="entry name" value="Electron Transport, Fmn-binding Protein, Chain A"/>
    <property type="match status" value="1"/>
</dbReference>
<proteinExistence type="inferred from homology"/>
<evidence type="ECO:0000313" key="4">
    <source>
        <dbReference type="Proteomes" id="UP001165422"/>
    </source>
</evidence>
<evidence type="ECO:0000259" key="2">
    <source>
        <dbReference type="Pfam" id="PF01613"/>
    </source>
</evidence>
<name>A0ABS8N7E3_9CLOT</name>
<dbReference type="PANTHER" id="PTHR43567">
    <property type="entry name" value="FLAVOREDOXIN-RELATED-RELATED"/>
    <property type="match status" value="1"/>
</dbReference>
<evidence type="ECO:0000256" key="1">
    <source>
        <dbReference type="ARBA" id="ARBA00038054"/>
    </source>
</evidence>